<proteinExistence type="predicted"/>
<dbReference type="Proteomes" id="UP000823773">
    <property type="component" value="Unassembled WGS sequence"/>
</dbReference>
<name>A0ACC5T5B7_ENSAD</name>
<organism evidence="1 2">
    <name type="scientific">Ensifer adhaerens</name>
    <name type="common">Sinorhizobium morelense</name>
    <dbReference type="NCBI Taxonomy" id="106592"/>
    <lineage>
        <taxon>Bacteria</taxon>
        <taxon>Pseudomonadati</taxon>
        <taxon>Pseudomonadota</taxon>
        <taxon>Alphaproteobacteria</taxon>
        <taxon>Hyphomicrobiales</taxon>
        <taxon>Rhizobiaceae</taxon>
        <taxon>Sinorhizobium/Ensifer group</taxon>
        <taxon>Ensifer</taxon>
    </lineage>
</organism>
<sequence>MTTLVARYANTTWINSMFGGFKDGMSLLSAAQECAAATRDRRTPSISALQTLGIDENAFRRATKRR</sequence>
<evidence type="ECO:0000313" key="1">
    <source>
        <dbReference type="EMBL" id="MBP1876315.1"/>
    </source>
</evidence>
<keyword evidence="2" id="KW-1185">Reference proteome</keyword>
<protein>
    <submittedName>
        <fullName evidence="1">Uncharacterized protein</fullName>
    </submittedName>
</protein>
<reference evidence="1" key="1">
    <citation type="submission" date="2021-03" db="EMBL/GenBank/DDBJ databases">
        <title>Genomic Encyclopedia of Type Strains, Phase IV (KMG-IV): sequencing the most valuable type-strain genomes for metagenomic binning, comparative biology and taxonomic classification.</title>
        <authorList>
            <person name="Goeker M."/>
        </authorList>
    </citation>
    <scope>NUCLEOTIDE SEQUENCE</scope>
    <source>
        <strain evidence="1">DSM 18131</strain>
    </source>
</reference>
<evidence type="ECO:0000313" key="2">
    <source>
        <dbReference type="Proteomes" id="UP000823773"/>
    </source>
</evidence>
<gene>
    <name evidence="1" type="ORF">J2Z19_006065</name>
</gene>
<comment type="caution">
    <text evidence="1">The sequence shown here is derived from an EMBL/GenBank/DDBJ whole genome shotgun (WGS) entry which is preliminary data.</text>
</comment>
<accession>A0ACC5T5B7</accession>
<dbReference type="EMBL" id="JAGGJR010000016">
    <property type="protein sequence ID" value="MBP1876315.1"/>
    <property type="molecule type" value="Genomic_DNA"/>
</dbReference>